<dbReference type="Gene3D" id="3.30.1240.10">
    <property type="match status" value="1"/>
</dbReference>
<organism evidence="1 2">
    <name type="scientific">Leuconostoc aquikimchii</name>
    <dbReference type="NCBI Taxonomy" id="3236804"/>
    <lineage>
        <taxon>Bacteria</taxon>
        <taxon>Bacillati</taxon>
        <taxon>Bacillota</taxon>
        <taxon>Bacilli</taxon>
        <taxon>Lactobacillales</taxon>
        <taxon>Lactobacillaceae</taxon>
        <taxon>Leuconostoc</taxon>
    </lineage>
</organism>
<dbReference type="InterPro" id="IPR000150">
    <property type="entry name" value="Cof"/>
</dbReference>
<dbReference type="NCBIfam" id="TIGR00099">
    <property type="entry name" value="Cof-subfamily"/>
    <property type="match status" value="1"/>
</dbReference>
<gene>
    <name evidence="1" type="ORF">AB3K24_03025</name>
</gene>
<dbReference type="GO" id="GO:0016787">
    <property type="term" value="F:hydrolase activity"/>
    <property type="evidence" value="ECO:0007669"/>
    <property type="project" value="UniProtKB-KW"/>
</dbReference>
<evidence type="ECO:0000313" key="2">
    <source>
        <dbReference type="Proteomes" id="UP001556617"/>
    </source>
</evidence>
<dbReference type="PANTHER" id="PTHR10000">
    <property type="entry name" value="PHOSPHOSERINE PHOSPHATASE"/>
    <property type="match status" value="1"/>
</dbReference>
<dbReference type="CDD" id="cd07516">
    <property type="entry name" value="HAD_Pase"/>
    <property type="match status" value="1"/>
</dbReference>
<sequence length="276" mass="30408">MIQLILSDLDETLLNDDGSIHQKNIDAIQKFTQNGGYFVPNTGRSYKSVTGTLKALGLNTTRQYVVSYNGGAIVAIEPDGREEIVVQHDMSIDLAKRIFELGQIQDDIDTHIYTLDKLFIYNISPADKQYMSERQVPYTEIFSDDLTFLVNEAPVMKVIFEHSDSNVRQKIADTVTNELSDAVLLTFSSNRYVEFNPKGVDKGVTGLELADILHIDHDNTAALGDNLNDAAQIKAAGTGVAVANAKQEIKDIADIVLTTTNNDAAVADYIENYASK</sequence>
<dbReference type="Proteomes" id="UP001556617">
    <property type="component" value="Unassembled WGS sequence"/>
</dbReference>
<keyword evidence="1" id="KW-0378">Hydrolase</keyword>
<dbReference type="PANTHER" id="PTHR10000:SF8">
    <property type="entry name" value="HAD SUPERFAMILY HYDROLASE-LIKE, TYPE 3"/>
    <property type="match status" value="1"/>
</dbReference>
<reference evidence="1 2" key="1">
    <citation type="submission" date="2024-07" db="EMBL/GenBank/DDBJ databases">
        <authorList>
            <person name="Yun M."/>
        </authorList>
    </citation>
    <scope>NUCLEOTIDE SEQUENCE [LARGE SCALE GENOMIC DNA]</scope>
    <source>
        <strain evidence="1 2">MS01</strain>
    </source>
</reference>
<accession>A0ABV3S1W3</accession>
<dbReference type="InterPro" id="IPR023214">
    <property type="entry name" value="HAD_sf"/>
</dbReference>
<dbReference type="SUPFAM" id="SSF56784">
    <property type="entry name" value="HAD-like"/>
    <property type="match status" value="1"/>
</dbReference>
<dbReference type="RefSeq" id="WP_367973731.1">
    <property type="nucleotide sequence ID" value="NZ_JBFPEQ010000001.1"/>
</dbReference>
<dbReference type="SFLD" id="SFLDG01140">
    <property type="entry name" value="C2.B:_Phosphomannomutase_and_P"/>
    <property type="match status" value="1"/>
</dbReference>
<dbReference type="Pfam" id="PF08282">
    <property type="entry name" value="Hydrolase_3"/>
    <property type="match status" value="1"/>
</dbReference>
<dbReference type="SFLD" id="SFLDS00003">
    <property type="entry name" value="Haloacid_Dehalogenase"/>
    <property type="match status" value="1"/>
</dbReference>
<dbReference type="Gene3D" id="3.40.50.1000">
    <property type="entry name" value="HAD superfamily/HAD-like"/>
    <property type="match status" value="1"/>
</dbReference>
<dbReference type="NCBIfam" id="TIGR01484">
    <property type="entry name" value="HAD-SF-IIB"/>
    <property type="match status" value="1"/>
</dbReference>
<dbReference type="EC" id="3.1.3.-" evidence="1"/>
<keyword evidence="2" id="KW-1185">Reference proteome</keyword>
<name>A0ABV3S1W3_9LACO</name>
<dbReference type="InterPro" id="IPR036412">
    <property type="entry name" value="HAD-like_sf"/>
</dbReference>
<comment type="caution">
    <text evidence="1">The sequence shown here is derived from an EMBL/GenBank/DDBJ whole genome shotgun (WGS) entry which is preliminary data.</text>
</comment>
<evidence type="ECO:0000313" key="1">
    <source>
        <dbReference type="EMBL" id="MEX0380321.1"/>
    </source>
</evidence>
<dbReference type="InterPro" id="IPR006379">
    <property type="entry name" value="HAD-SF_hydro_IIB"/>
</dbReference>
<proteinExistence type="predicted"/>
<protein>
    <submittedName>
        <fullName evidence="1">Cof-type HAD-IIB family hydrolase</fullName>
        <ecNumber evidence="1">3.1.3.-</ecNumber>
    </submittedName>
</protein>
<dbReference type="EMBL" id="JBFPER010000001">
    <property type="protein sequence ID" value="MEX0380321.1"/>
    <property type="molecule type" value="Genomic_DNA"/>
</dbReference>